<sequence>MDTRSTSLSGVRGDVEALPCLLSSAPLQNQQAGVPDENEETGKRKQEKVHGSTSLELPGEEIAEQSSKKKERDQQRYLFLRLQPPTLTTCKRRRQLPSLHFDDMPVSVLISFVFWTVCPFIVSAAFQALASERLRYHGGTALADARLFVILARVSLVLQGVGLVSQAACIFFPPRSRGDKILSWFGFFLSALALGAVTGLSSVSLNVSEGAGGLFQQLLNITLGALFCVPLFVPRSLPRGFTRREAEGLLRFVGTERLGGNNDTKDSDDLICKHSPLESGDSFGGFRVMFVPLDCAEVNRVWWHTGEYGGNFKEGGEKKECVERRSCVDTLLRRVWTICGVVGGFLQNMCLCFWTVWGCCRTPHRPAKALDWRRLVLSALMLLVFVDFTSDVAVGVQLTVAGLYEWSDYSPPLVSPPVREYSLARFFNSTTGPRPLFRGYGRVSWYRGQSEWHERISTGPVFNVTIPPLEDPITEYDFFDERGGADLVKIPQSWVESIRRGAATVGEEITESEALELRGGDCPVPWRVRRPR</sequence>
<evidence type="ECO:0000256" key="2">
    <source>
        <dbReference type="SAM" id="Phobius"/>
    </source>
</evidence>
<organism evidence="3">
    <name type="scientific">Chromera velia CCMP2878</name>
    <dbReference type="NCBI Taxonomy" id="1169474"/>
    <lineage>
        <taxon>Eukaryota</taxon>
        <taxon>Sar</taxon>
        <taxon>Alveolata</taxon>
        <taxon>Colpodellida</taxon>
        <taxon>Chromeraceae</taxon>
        <taxon>Chromera</taxon>
    </lineage>
</organism>
<name>A0A0G4HRL4_9ALVE</name>
<feature type="transmembrane region" description="Helical" evidence="2">
    <location>
        <begin position="184"/>
        <end position="202"/>
    </location>
</feature>
<accession>A0A0G4HRL4</accession>
<keyword evidence="2" id="KW-0812">Transmembrane</keyword>
<feature type="transmembrane region" description="Helical" evidence="2">
    <location>
        <begin position="335"/>
        <end position="357"/>
    </location>
</feature>
<dbReference type="PhylomeDB" id="A0A0G4HRL4"/>
<evidence type="ECO:0000313" key="3">
    <source>
        <dbReference type="EMBL" id="CEM46965.1"/>
    </source>
</evidence>
<proteinExistence type="predicted"/>
<dbReference type="AlphaFoldDB" id="A0A0G4HRL4"/>
<feature type="transmembrane region" description="Helical" evidence="2">
    <location>
        <begin position="150"/>
        <end position="172"/>
    </location>
</feature>
<evidence type="ECO:0000256" key="1">
    <source>
        <dbReference type="SAM" id="MobiDB-lite"/>
    </source>
</evidence>
<evidence type="ECO:0008006" key="4">
    <source>
        <dbReference type="Google" id="ProtNLM"/>
    </source>
</evidence>
<reference evidence="3" key="1">
    <citation type="submission" date="2014-11" db="EMBL/GenBank/DDBJ databases">
        <authorList>
            <person name="Otto D Thomas"/>
            <person name="Naeem Raeece"/>
        </authorList>
    </citation>
    <scope>NUCLEOTIDE SEQUENCE</scope>
</reference>
<feature type="transmembrane region" description="Helical" evidence="2">
    <location>
        <begin position="214"/>
        <end position="233"/>
    </location>
</feature>
<protein>
    <recommendedName>
        <fullName evidence="4">Transmembrane protein</fullName>
    </recommendedName>
</protein>
<keyword evidence="2" id="KW-1133">Transmembrane helix</keyword>
<dbReference type="EMBL" id="CDMZ01003602">
    <property type="protein sequence ID" value="CEM46965.1"/>
    <property type="molecule type" value="Genomic_DNA"/>
</dbReference>
<dbReference type="VEuPathDB" id="CryptoDB:Cvel_30675"/>
<feature type="region of interest" description="Disordered" evidence="1">
    <location>
        <begin position="23"/>
        <end position="70"/>
    </location>
</feature>
<feature type="compositionally biased region" description="Basic and acidic residues" evidence="1">
    <location>
        <begin position="40"/>
        <end position="50"/>
    </location>
</feature>
<feature type="transmembrane region" description="Helical" evidence="2">
    <location>
        <begin position="106"/>
        <end position="130"/>
    </location>
</feature>
<gene>
    <name evidence="3" type="ORF">Cvel_30675</name>
</gene>
<keyword evidence="2" id="KW-0472">Membrane</keyword>